<dbReference type="EMBL" id="FNKK01000002">
    <property type="protein sequence ID" value="SDQ98699.1"/>
    <property type="molecule type" value="Genomic_DNA"/>
</dbReference>
<gene>
    <name evidence="2" type="ORF">SAMN04489764_2916</name>
</gene>
<keyword evidence="3" id="KW-1185">Reference proteome</keyword>
<proteinExistence type="predicted"/>
<feature type="region of interest" description="Disordered" evidence="1">
    <location>
        <begin position="1"/>
        <end position="90"/>
    </location>
</feature>
<dbReference type="STRING" id="35622.SAMN04489764_2916"/>
<evidence type="ECO:0000256" key="1">
    <source>
        <dbReference type="SAM" id="MobiDB-lite"/>
    </source>
</evidence>
<organism evidence="2 3">
    <name type="scientific">Thermostaphylospora chromogena</name>
    <dbReference type="NCBI Taxonomy" id="35622"/>
    <lineage>
        <taxon>Bacteria</taxon>
        <taxon>Bacillati</taxon>
        <taxon>Actinomycetota</taxon>
        <taxon>Actinomycetes</taxon>
        <taxon>Streptosporangiales</taxon>
        <taxon>Thermomonosporaceae</taxon>
        <taxon>Thermostaphylospora</taxon>
    </lineage>
</organism>
<protein>
    <submittedName>
        <fullName evidence="2">Uncharacterized protein</fullName>
    </submittedName>
</protein>
<evidence type="ECO:0000313" key="3">
    <source>
        <dbReference type="Proteomes" id="UP000217103"/>
    </source>
</evidence>
<dbReference type="Proteomes" id="UP000217103">
    <property type="component" value="Unassembled WGS sequence"/>
</dbReference>
<evidence type="ECO:0000313" key="2">
    <source>
        <dbReference type="EMBL" id="SDQ98699.1"/>
    </source>
</evidence>
<accession>A0A1H1FDB9</accession>
<feature type="compositionally biased region" description="Polar residues" evidence="1">
    <location>
        <begin position="47"/>
        <end position="58"/>
    </location>
</feature>
<name>A0A1H1FDB9_9ACTN</name>
<dbReference type="RefSeq" id="WP_131815539.1">
    <property type="nucleotide sequence ID" value="NZ_FNKK01000002.1"/>
</dbReference>
<sequence length="90" mass="9609">MQPDPVRTAHRPVEALKPAELPRAPEPVDPVRAAYQRSHAAGHSPKPVTSGNTEQLASRSLPVESLRPGASPLGDPEPVDPIRAALERRG</sequence>
<reference evidence="2 3" key="1">
    <citation type="submission" date="2016-10" db="EMBL/GenBank/DDBJ databases">
        <authorList>
            <person name="de Groot N.N."/>
        </authorList>
    </citation>
    <scope>NUCLEOTIDE SEQUENCE [LARGE SCALE GENOMIC DNA]</scope>
    <source>
        <strain evidence="2 3">DSM 43794</strain>
    </source>
</reference>
<dbReference type="AlphaFoldDB" id="A0A1H1FDB9"/>